<feature type="repeat" description="TPR" evidence="9">
    <location>
        <begin position="533"/>
        <end position="566"/>
    </location>
</feature>
<keyword evidence="2 14" id="KW-0723">Serine/threonine-protein kinase</keyword>
<evidence type="ECO:0000256" key="2">
    <source>
        <dbReference type="ARBA" id="ARBA00022527"/>
    </source>
</evidence>
<feature type="repeat" description="TPR" evidence="9">
    <location>
        <begin position="703"/>
        <end position="736"/>
    </location>
</feature>
<evidence type="ECO:0000256" key="12">
    <source>
        <dbReference type="SAM" id="Phobius"/>
    </source>
</evidence>
<evidence type="ECO:0000256" key="1">
    <source>
        <dbReference type="ARBA" id="ARBA00012513"/>
    </source>
</evidence>
<dbReference type="Pfam" id="PF13424">
    <property type="entry name" value="TPR_12"/>
    <property type="match status" value="1"/>
</dbReference>
<dbReference type="EMBL" id="AP019860">
    <property type="protein sequence ID" value="BBM84525.1"/>
    <property type="molecule type" value="Genomic_DNA"/>
</dbReference>
<keyword evidence="3" id="KW-0808">Transferase</keyword>
<keyword evidence="8 10" id="KW-0067">ATP-binding</keyword>
<accession>A0A5S9IPX4</accession>
<feature type="repeat" description="TPR" evidence="9">
    <location>
        <begin position="601"/>
        <end position="634"/>
    </location>
</feature>
<keyword evidence="11" id="KW-0175">Coiled coil</keyword>
<dbReference type="PANTHER" id="PTHR44858">
    <property type="entry name" value="TETRATRICOPEPTIDE REPEAT PROTEIN 6"/>
    <property type="match status" value="1"/>
</dbReference>
<dbReference type="InterPro" id="IPR011990">
    <property type="entry name" value="TPR-like_helical_dom_sf"/>
</dbReference>
<dbReference type="Pfam" id="PF07719">
    <property type="entry name" value="TPR_2"/>
    <property type="match status" value="1"/>
</dbReference>
<dbReference type="Pfam" id="PF00515">
    <property type="entry name" value="TPR_1"/>
    <property type="match status" value="3"/>
</dbReference>
<dbReference type="GO" id="GO:0009279">
    <property type="term" value="C:cell outer membrane"/>
    <property type="evidence" value="ECO:0007669"/>
    <property type="project" value="TreeGrafter"/>
</dbReference>
<protein>
    <recommendedName>
        <fullName evidence="1">non-specific serine/threonine protein kinase</fullName>
        <ecNumber evidence="1">2.7.11.1</ecNumber>
    </recommendedName>
</protein>
<dbReference type="InterPro" id="IPR050498">
    <property type="entry name" value="Ycf3"/>
</dbReference>
<feature type="domain" description="Protein kinase" evidence="13">
    <location>
        <begin position="11"/>
        <end position="263"/>
    </location>
</feature>
<dbReference type="PROSITE" id="PS00108">
    <property type="entry name" value="PROTEIN_KINASE_ST"/>
    <property type="match status" value="1"/>
</dbReference>
<dbReference type="PROSITE" id="PS50011">
    <property type="entry name" value="PROTEIN_KINASE_DOM"/>
    <property type="match status" value="1"/>
</dbReference>
<dbReference type="InterPro" id="IPR011009">
    <property type="entry name" value="Kinase-like_dom_sf"/>
</dbReference>
<dbReference type="SUPFAM" id="SSF56112">
    <property type="entry name" value="Protein kinase-like (PK-like)"/>
    <property type="match status" value="1"/>
</dbReference>
<keyword evidence="12" id="KW-1133">Transmembrane helix</keyword>
<sequence>MANQYPMFGRYQLLGELGRGGMGVVYKAYDTKRKSLVALKVILCEEPEYIERFLMEISAIAKLNHPNIVRFYEYGTAPRPHFTMEYIEGSTLSDLIKNRNIKAGKLVNIMIYLCEALHYAHQNNIIHRDIKPSNIMISQDGTAKIMDFGLAKISDKTKKLSRSGQMLGTVAYMAPEQVDGKATYQSDIYSLGASLYEGLTYRSVFQGETEINIICQIMDNFPIPPRQLNPDISPYLEAICLKCLSKKPQKRYNDFKVLAKEFKNFQGHRPIIAKKYTSWDVVKNFVVRHKVICGSLMAIFVVLVLSLMVIFSAWTSAEKAKTNAQQAAAKMEHAIEKMKQAVVEMKQEKNNSKLALNKVMSILNYSMEKYEILQRDKKFAMLFSEIFQDLEKYGENQNWNFIKGYVSAQSGDTQKSIEYYRKQIKQHPQSATAYANLGNRYREIKQYQKALESFAQALSIDPLDSTTYNNRALTYQELKQYQKALADFEKAEKINPKYANAYNNHGNLYRELGERKKAISYLKKAIEVDAESFSAYNNLGNIYHEMRQYKRSLENFNAAIRHNDQYTKAYNNRGLLYRDLKKYNLAMSDFNKAISLNAASPDIYNNRALLYEALGKYQFALEDYREIFEINPRYSRAYNNRGLLYCKLKKYDLALQDYNKAIEINPRYLKAYRNRGILYAQIKKYPLAMRDFNAALQLNPNDADLYHNRGTLYKDLQQNSLALADYNKSIQLSPNYSGAYTNRGALHAQAQKYKRAIKDFKKAISIFPDMWQPHYGLHLCYKNLNRPREANYHWQKVQELRK</sequence>
<feature type="transmembrane region" description="Helical" evidence="12">
    <location>
        <begin position="291"/>
        <end position="314"/>
    </location>
</feature>
<dbReference type="PROSITE" id="PS00107">
    <property type="entry name" value="PROTEIN_KINASE_ATP"/>
    <property type="match status" value="1"/>
</dbReference>
<evidence type="ECO:0000256" key="11">
    <source>
        <dbReference type="SAM" id="Coils"/>
    </source>
</evidence>
<dbReference type="Pfam" id="PF13181">
    <property type="entry name" value="TPR_8"/>
    <property type="match status" value="2"/>
</dbReference>
<dbReference type="RefSeq" id="WP_151968672.1">
    <property type="nucleotide sequence ID" value="NZ_AP019860.1"/>
</dbReference>
<dbReference type="Gene3D" id="1.10.510.10">
    <property type="entry name" value="Transferase(Phosphotransferase) domain 1"/>
    <property type="match status" value="1"/>
</dbReference>
<dbReference type="GO" id="GO:0046813">
    <property type="term" value="P:receptor-mediated virion attachment to host cell"/>
    <property type="evidence" value="ECO:0007669"/>
    <property type="project" value="TreeGrafter"/>
</dbReference>
<dbReference type="GO" id="GO:0005524">
    <property type="term" value="F:ATP binding"/>
    <property type="evidence" value="ECO:0007669"/>
    <property type="project" value="UniProtKB-UniRule"/>
</dbReference>
<proteinExistence type="predicted"/>
<feature type="repeat" description="TPR" evidence="9">
    <location>
        <begin position="737"/>
        <end position="770"/>
    </location>
</feature>
<evidence type="ECO:0000256" key="6">
    <source>
        <dbReference type="ARBA" id="ARBA00022777"/>
    </source>
</evidence>
<evidence type="ECO:0000256" key="9">
    <source>
        <dbReference type="PROSITE-ProRule" id="PRU00339"/>
    </source>
</evidence>
<dbReference type="Gene3D" id="1.25.40.10">
    <property type="entry name" value="Tetratricopeptide repeat domain"/>
    <property type="match status" value="5"/>
</dbReference>
<dbReference type="PROSITE" id="PS50005">
    <property type="entry name" value="TPR"/>
    <property type="match status" value="10"/>
</dbReference>
<evidence type="ECO:0000256" key="5">
    <source>
        <dbReference type="ARBA" id="ARBA00022741"/>
    </source>
</evidence>
<feature type="repeat" description="TPR" evidence="9">
    <location>
        <begin position="465"/>
        <end position="498"/>
    </location>
</feature>
<dbReference type="Gene3D" id="3.30.200.20">
    <property type="entry name" value="Phosphorylase Kinase, domain 1"/>
    <property type="match status" value="1"/>
</dbReference>
<dbReference type="SMART" id="SM00028">
    <property type="entry name" value="TPR"/>
    <property type="match status" value="11"/>
</dbReference>
<dbReference type="OrthoDB" id="258731at2"/>
<feature type="repeat" description="TPR" evidence="9">
    <location>
        <begin position="635"/>
        <end position="668"/>
    </location>
</feature>
<keyword evidence="12" id="KW-0472">Membrane</keyword>
<dbReference type="InterPro" id="IPR000719">
    <property type="entry name" value="Prot_kinase_dom"/>
</dbReference>
<dbReference type="KEGG" id="uam:UABAM_02886"/>
<keyword evidence="15" id="KW-1185">Reference proteome</keyword>
<evidence type="ECO:0000256" key="4">
    <source>
        <dbReference type="ARBA" id="ARBA00022737"/>
    </source>
</evidence>
<dbReference type="Proteomes" id="UP000326354">
    <property type="component" value="Chromosome"/>
</dbReference>
<dbReference type="InterPro" id="IPR019734">
    <property type="entry name" value="TPR_rpt"/>
</dbReference>
<dbReference type="FunFam" id="1.10.510.10:FF:000021">
    <property type="entry name" value="Serine/threonine protein kinase"/>
    <property type="match status" value="1"/>
</dbReference>
<feature type="repeat" description="TPR" evidence="9">
    <location>
        <begin position="567"/>
        <end position="600"/>
    </location>
</feature>
<dbReference type="Pfam" id="PF13414">
    <property type="entry name" value="TPR_11"/>
    <property type="match status" value="1"/>
</dbReference>
<feature type="coiled-coil region" evidence="11">
    <location>
        <begin position="317"/>
        <end position="355"/>
    </location>
</feature>
<feature type="repeat" description="TPR" evidence="9">
    <location>
        <begin position="431"/>
        <end position="464"/>
    </location>
</feature>
<feature type="repeat" description="TPR" evidence="9">
    <location>
        <begin position="669"/>
        <end position="702"/>
    </location>
</feature>
<dbReference type="AlphaFoldDB" id="A0A5S9IPX4"/>
<evidence type="ECO:0000313" key="14">
    <source>
        <dbReference type="EMBL" id="BBM84525.1"/>
    </source>
</evidence>
<name>A0A5S9IPX4_UABAM</name>
<keyword evidence="12" id="KW-0812">Transmembrane</keyword>
<dbReference type="InterPro" id="IPR017441">
    <property type="entry name" value="Protein_kinase_ATP_BS"/>
</dbReference>
<keyword evidence="7 9" id="KW-0802">TPR repeat</keyword>
<gene>
    <name evidence="14" type="ORF">UABAM_02886</name>
</gene>
<evidence type="ECO:0000256" key="3">
    <source>
        <dbReference type="ARBA" id="ARBA00022679"/>
    </source>
</evidence>
<keyword evidence="4" id="KW-0677">Repeat</keyword>
<keyword evidence="6 14" id="KW-0418">Kinase</keyword>
<evidence type="ECO:0000256" key="8">
    <source>
        <dbReference type="ARBA" id="ARBA00022840"/>
    </source>
</evidence>
<dbReference type="InterPro" id="IPR013105">
    <property type="entry name" value="TPR_2"/>
</dbReference>
<feature type="binding site" evidence="10">
    <location>
        <position position="40"/>
    </location>
    <ligand>
        <name>ATP</name>
        <dbReference type="ChEBI" id="CHEBI:30616"/>
    </ligand>
</feature>
<dbReference type="PANTHER" id="PTHR44858:SF1">
    <property type="entry name" value="UDP-N-ACETYLGLUCOSAMINE--PEPTIDE N-ACETYLGLUCOSAMINYLTRANSFERASE SPINDLY-RELATED"/>
    <property type="match status" value="1"/>
</dbReference>
<evidence type="ECO:0000259" key="13">
    <source>
        <dbReference type="PROSITE" id="PS50011"/>
    </source>
</evidence>
<feature type="repeat" description="TPR" evidence="9">
    <location>
        <begin position="499"/>
        <end position="532"/>
    </location>
</feature>
<dbReference type="InterPro" id="IPR008271">
    <property type="entry name" value="Ser/Thr_kinase_AS"/>
</dbReference>
<dbReference type="SUPFAM" id="SSF48452">
    <property type="entry name" value="TPR-like"/>
    <property type="match status" value="1"/>
</dbReference>
<dbReference type="CDD" id="cd14014">
    <property type="entry name" value="STKc_PknB_like"/>
    <property type="match status" value="1"/>
</dbReference>
<dbReference type="SMART" id="SM00220">
    <property type="entry name" value="S_TKc"/>
    <property type="match status" value="1"/>
</dbReference>
<reference evidence="14 15" key="1">
    <citation type="submission" date="2019-08" db="EMBL/GenBank/DDBJ databases">
        <title>Complete genome sequence of Candidatus Uab amorphum.</title>
        <authorList>
            <person name="Shiratori T."/>
            <person name="Suzuki S."/>
            <person name="Kakizawa Y."/>
            <person name="Ishida K."/>
        </authorList>
    </citation>
    <scope>NUCLEOTIDE SEQUENCE [LARGE SCALE GENOMIC DNA]</scope>
    <source>
        <strain evidence="14 15">SRT547</strain>
    </source>
</reference>
<evidence type="ECO:0000313" key="15">
    <source>
        <dbReference type="Proteomes" id="UP000326354"/>
    </source>
</evidence>
<dbReference type="GO" id="GO:0004674">
    <property type="term" value="F:protein serine/threonine kinase activity"/>
    <property type="evidence" value="ECO:0007669"/>
    <property type="project" value="UniProtKB-KW"/>
</dbReference>
<dbReference type="Pfam" id="PF00069">
    <property type="entry name" value="Pkinase"/>
    <property type="match status" value="1"/>
</dbReference>
<keyword evidence="5 10" id="KW-0547">Nucleotide-binding</keyword>
<dbReference type="PROSITE" id="PS50293">
    <property type="entry name" value="TPR_REGION"/>
    <property type="match status" value="6"/>
</dbReference>
<evidence type="ECO:0000256" key="10">
    <source>
        <dbReference type="PROSITE-ProRule" id="PRU10141"/>
    </source>
</evidence>
<dbReference type="EC" id="2.7.11.1" evidence="1"/>
<evidence type="ECO:0000256" key="7">
    <source>
        <dbReference type="ARBA" id="ARBA00022803"/>
    </source>
</evidence>
<organism evidence="14 15">
    <name type="scientific">Uabimicrobium amorphum</name>
    <dbReference type="NCBI Taxonomy" id="2596890"/>
    <lineage>
        <taxon>Bacteria</taxon>
        <taxon>Pseudomonadati</taxon>
        <taxon>Planctomycetota</taxon>
        <taxon>Candidatus Uabimicrobiia</taxon>
        <taxon>Candidatus Uabimicrobiales</taxon>
        <taxon>Candidatus Uabimicrobiaceae</taxon>
        <taxon>Candidatus Uabimicrobium</taxon>
    </lineage>
</organism>